<dbReference type="GO" id="GO:0070475">
    <property type="term" value="P:rRNA base methylation"/>
    <property type="evidence" value="ECO:0007669"/>
    <property type="project" value="TreeGrafter"/>
</dbReference>
<name>A0A6J5JVW9_9GAMM</name>
<keyword evidence="4 6" id="KW-0808">Transferase</keyword>
<evidence type="ECO:0000313" key="7">
    <source>
        <dbReference type="Proteomes" id="UP000509549"/>
    </source>
</evidence>
<accession>A0A6J5JVW9</accession>
<sequence length="289" mass="33794">MHIPVMLNEVLKGLDIISNGIYFDCTFGTGGHSFVVSKFLNRHASLKMIDKDLSNFFIFGKKFFFIKKKFFFYKCAFDEISDIIYDNNLFGKVNGILVDFGISNYQLLDFNRGFGFKTDGFLDMRLDLNQNIRAVDWFNFASLDELVIVFSFIDNLKLSKAIVSEILFFRKKNKIRTSDDFYKILFKVCSSSKNYMNYFNKIYQAVRIFINNDMSVLFSFLRNIFDSLSSSGVLLFISFNSLEDKIIKNFFKNNSLVLKSFVNFIKPSIEELNNNYSSRSAIMRFFIKK</sequence>
<dbReference type="KEGG" id="acil:ESZ_00267"/>
<organism evidence="6 7">
    <name type="scientific">Candidatus Azoamicus ciliaticola</name>
    <dbReference type="NCBI Taxonomy" id="2652803"/>
    <lineage>
        <taxon>Bacteria</taxon>
        <taxon>Pseudomonadati</taxon>
        <taxon>Pseudomonadota</taxon>
        <taxon>Gammaproteobacteria</taxon>
        <taxon>Candidatus Azoamicaceae</taxon>
        <taxon>Candidatus Azoamicus</taxon>
    </lineage>
</organism>
<dbReference type="SUPFAM" id="SSF53335">
    <property type="entry name" value="S-adenosyl-L-methionine-dependent methyltransferases"/>
    <property type="match status" value="1"/>
</dbReference>
<proteinExistence type="inferred from homology"/>
<dbReference type="SUPFAM" id="SSF81799">
    <property type="entry name" value="Putative methyltransferase TM0872, insert domain"/>
    <property type="match status" value="1"/>
</dbReference>
<dbReference type="Gene3D" id="1.10.150.170">
    <property type="entry name" value="Putative methyltransferase TM0872, insert domain"/>
    <property type="match status" value="1"/>
</dbReference>
<dbReference type="GO" id="GO:0071424">
    <property type="term" value="F:rRNA (cytosine-N4-)-methyltransferase activity"/>
    <property type="evidence" value="ECO:0007669"/>
    <property type="project" value="TreeGrafter"/>
</dbReference>
<evidence type="ECO:0000256" key="3">
    <source>
        <dbReference type="ARBA" id="ARBA00022603"/>
    </source>
</evidence>
<reference evidence="6 7" key="1">
    <citation type="submission" date="2020-04" db="EMBL/GenBank/DDBJ databases">
        <authorList>
            <person name="Graf S J."/>
        </authorList>
    </citation>
    <scope>NUCLEOTIDE SEQUENCE [LARGE SCALE GENOMIC DNA]</scope>
    <source>
        <strain evidence="6">1</strain>
    </source>
</reference>
<dbReference type="AlphaFoldDB" id="A0A6J5JVW9"/>
<dbReference type="GO" id="GO:0005737">
    <property type="term" value="C:cytoplasm"/>
    <property type="evidence" value="ECO:0007669"/>
    <property type="project" value="TreeGrafter"/>
</dbReference>
<dbReference type="Proteomes" id="UP000509549">
    <property type="component" value="Chromosome"/>
</dbReference>
<dbReference type="NCBIfam" id="TIGR00006">
    <property type="entry name" value="16S rRNA (cytosine(1402)-N(4))-methyltransferase RsmH"/>
    <property type="match status" value="1"/>
</dbReference>
<evidence type="ECO:0000256" key="2">
    <source>
        <dbReference type="ARBA" id="ARBA00022552"/>
    </source>
</evidence>
<keyword evidence="7" id="KW-1185">Reference proteome</keyword>
<protein>
    <submittedName>
        <fullName evidence="6">Ribosomal RNA small subunit methyltransferase H</fullName>
        <ecNumber evidence="6">2.1.1.199</ecNumber>
    </submittedName>
</protein>
<dbReference type="Gene3D" id="3.40.50.150">
    <property type="entry name" value="Vaccinia Virus protein VP39"/>
    <property type="match status" value="1"/>
</dbReference>
<dbReference type="EC" id="2.1.1.199" evidence="6"/>
<dbReference type="PANTHER" id="PTHR11265">
    <property type="entry name" value="S-ADENOSYL-METHYLTRANSFERASE MRAW"/>
    <property type="match status" value="1"/>
</dbReference>
<dbReference type="Pfam" id="PF01795">
    <property type="entry name" value="Methyltransf_5"/>
    <property type="match status" value="1"/>
</dbReference>
<dbReference type="EMBL" id="LR794158">
    <property type="protein sequence ID" value="CAB3976458.1"/>
    <property type="molecule type" value="Genomic_DNA"/>
</dbReference>
<keyword evidence="2" id="KW-0698">rRNA processing</keyword>
<dbReference type="InterPro" id="IPR002903">
    <property type="entry name" value="RsmH"/>
</dbReference>
<dbReference type="PANTHER" id="PTHR11265:SF0">
    <property type="entry name" value="12S RRNA N4-METHYLCYTIDINE METHYLTRANSFERASE"/>
    <property type="match status" value="1"/>
</dbReference>
<comment type="similarity">
    <text evidence="1">Belongs to the methyltransferase superfamily. RsmH family.</text>
</comment>
<gene>
    <name evidence="6" type="primary">rsmH</name>
    <name evidence="6" type="ORF">ESZ_00267</name>
</gene>
<evidence type="ECO:0000256" key="4">
    <source>
        <dbReference type="ARBA" id="ARBA00022679"/>
    </source>
</evidence>
<evidence type="ECO:0000256" key="1">
    <source>
        <dbReference type="ARBA" id="ARBA00010396"/>
    </source>
</evidence>
<dbReference type="RefSeq" id="WP_176604985.1">
    <property type="nucleotide sequence ID" value="NZ_LR794158.1"/>
</dbReference>
<evidence type="ECO:0000256" key="5">
    <source>
        <dbReference type="ARBA" id="ARBA00022691"/>
    </source>
</evidence>
<dbReference type="InterPro" id="IPR029063">
    <property type="entry name" value="SAM-dependent_MTases_sf"/>
</dbReference>
<keyword evidence="5" id="KW-0949">S-adenosyl-L-methionine</keyword>
<keyword evidence="3 6" id="KW-0489">Methyltransferase</keyword>
<evidence type="ECO:0000313" key="6">
    <source>
        <dbReference type="EMBL" id="CAB3976458.1"/>
    </source>
</evidence>
<dbReference type="InterPro" id="IPR023397">
    <property type="entry name" value="SAM-dep_MeTrfase_MraW_recog"/>
</dbReference>
<dbReference type="PIRSF" id="PIRSF004486">
    <property type="entry name" value="MraW"/>
    <property type="match status" value="1"/>
</dbReference>